<dbReference type="AlphaFoldDB" id="A0A0C2WMG7"/>
<organism evidence="2 3">
    <name type="scientific">Serendipita vermifera MAFF 305830</name>
    <dbReference type="NCBI Taxonomy" id="933852"/>
    <lineage>
        <taxon>Eukaryota</taxon>
        <taxon>Fungi</taxon>
        <taxon>Dikarya</taxon>
        <taxon>Basidiomycota</taxon>
        <taxon>Agaricomycotina</taxon>
        <taxon>Agaricomycetes</taxon>
        <taxon>Sebacinales</taxon>
        <taxon>Serendipitaceae</taxon>
        <taxon>Serendipita</taxon>
    </lineage>
</organism>
<sequence>MAQLDDDEDTFIGRRFRKILPRFPIDLSLGYYPRTEETASRDQEFANQVTANDRHHPSLSTIDSNDVGNTVATEHTKQADLDSKMIVSLSGDPSLGTPEPPDQVTVDRFLRSTVRPTGARNYKQALKKRVDKKYVGLNDSPDSQSAPIQSSAPKLRNTVSRSRAQHRVGHALLVSGVKRRRDLASPPVLHPRWQPVKKAQGLLREQSPASVDRDQSRYNSRVKSRVNFLPLGWNDCNQVPRKAKAPSKPNRPSAATISRPALTFETIEEHDKKLNTWFGYTKLPSFPASEVAGSGLTRLDKTNNNNNNLLNSASNANKASRAADLTPCEDYSAIEVSGQGNQNELRIENGQHAETRSPKANASTGQNLTSLGDMLGVLRLSAKEFYHTTENLPSAAG</sequence>
<name>A0A0C2WMG7_SERVB</name>
<accession>A0A0C2WMG7</accession>
<feature type="compositionally biased region" description="Polar residues" evidence="1">
    <location>
        <begin position="140"/>
        <end position="162"/>
    </location>
</feature>
<dbReference type="Proteomes" id="UP000054097">
    <property type="component" value="Unassembled WGS sequence"/>
</dbReference>
<keyword evidence="3" id="KW-1185">Reference proteome</keyword>
<evidence type="ECO:0000313" key="3">
    <source>
        <dbReference type="Proteomes" id="UP000054097"/>
    </source>
</evidence>
<feature type="region of interest" description="Disordered" evidence="1">
    <location>
        <begin position="135"/>
        <end position="164"/>
    </location>
</feature>
<protein>
    <submittedName>
        <fullName evidence="2">Uncharacterized protein</fullName>
    </submittedName>
</protein>
<feature type="region of interest" description="Disordered" evidence="1">
    <location>
        <begin position="239"/>
        <end position="260"/>
    </location>
</feature>
<dbReference type="EMBL" id="KN824298">
    <property type="protein sequence ID" value="KIM27468.1"/>
    <property type="molecule type" value="Genomic_DNA"/>
</dbReference>
<gene>
    <name evidence="2" type="ORF">M408DRAFT_24414</name>
</gene>
<reference evidence="3" key="2">
    <citation type="submission" date="2015-01" db="EMBL/GenBank/DDBJ databases">
        <title>Evolutionary Origins and Diversification of the Mycorrhizal Mutualists.</title>
        <authorList>
            <consortium name="DOE Joint Genome Institute"/>
            <consortium name="Mycorrhizal Genomics Consortium"/>
            <person name="Kohler A."/>
            <person name="Kuo A."/>
            <person name="Nagy L.G."/>
            <person name="Floudas D."/>
            <person name="Copeland A."/>
            <person name="Barry K.W."/>
            <person name="Cichocki N."/>
            <person name="Veneault-Fourrey C."/>
            <person name="LaButti K."/>
            <person name="Lindquist E.A."/>
            <person name="Lipzen A."/>
            <person name="Lundell T."/>
            <person name="Morin E."/>
            <person name="Murat C."/>
            <person name="Riley R."/>
            <person name="Ohm R."/>
            <person name="Sun H."/>
            <person name="Tunlid A."/>
            <person name="Henrissat B."/>
            <person name="Grigoriev I.V."/>
            <person name="Hibbett D.S."/>
            <person name="Martin F."/>
        </authorList>
    </citation>
    <scope>NUCLEOTIDE SEQUENCE [LARGE SCALE GENOMIC DNA]</scope>
    <source>
        <strain evidence="3">MAFF 305830</strain>
    </source>
</reference>
<proteinExistence type="predicted"/>
<reference evidence="2 3" key="1">
    <citation type="submission" date="2014-04" db="EMBL/GenBank/DDBJ databases">
        <authorList>
            <consortium name="DOE Joint Genome Institute"/>
            <person name="Kuo A."/>
            <person name="Zuccaro A."/>
            <person name="Kohler A."/>
            <person name="Nagy L.G."/>
            <person name="Floudas D."/>
            <person name="Copeland A."/>
            <person name="Barry K.W."/>
            <person name="Cichocki N."/>
            <person name="Veneault-Fourrey C."/>
            <person name="LaButti K."/>
            <person name="Lindquist E.A."/>
            <person name="Lipzen A."/>
            <person name="Lundell T."/>
            <person name="Morin E."/>
            <person name="Murat C."/>
            <person name="Sun H."/>
            <person name="Tunlid A."/>
            <person name="Henrissat B."/>
            <person name="Grigoriev I.V."/>
            <person name="Hibbett D.S."/>
            <person name="Martin F."/>
            <person name="Nordberg H.P."/>
            <person name="Cantor M.N."/>
            <person name="Hua S.X."/>
        </authorList>
    </citation>
    <scope>NUCLEOTIDE SEQUENCE [LARGE SCALE GENOMIC DNA]</scope>
    <source>
        <strain evidence="2 3">MAFF 305830</strain>
    </source>
</reference>
<evidence type="ECO:0000256" key="1">
    <source>
        <dbReference type="SAM" id="MobiDB-lite"/>
    </source>
</evidence>
<dbReference type="HOGENOM" id="CLU_694769_0_0_1"/>
<evidence type="ECO:0000313" key="2">
    <source>
        <dbReference type="EMBL" id="KIM27468.1"/>
    </source>
</evidence>